<sequence length="38" mass="4227">MSVLNYVFFWAVTELGKKVLSVPLKLCIGLSPCKMTLP</sequence>
<reference evidence="1" key="2">
    <citation type="journal article" date="2015" name="Fish Shellfish Immunol.">
        <title>Early steps in the European eel (Anguilla anguilla)-Vibrio vulnificus interaction in the gills: Role of the RtxA13 toxin.</title>
        <authorList>
            <person name="Callol A."/>
            <person name="Pajuelo D."/>
            <person name="Ebbesson L."/>
            <person name="Teles M."/>
            <person name="MacKenzie S."/>
            <person name="Amaro C."/>
        </authorList>
    </citation>
    <scope>NUCLEOTIDE SEQUENCE</scope>
</reference>
<organism evidence="1">
    <name type="scientific">Anguilla anguilla</name>
    <name type="common">European freshwater eel</name>
    <name type="synonym">Muraena anguilla</name>
    <dbReference type="NCBI Taxonomy" id="7936"/>
    <lineage>
        <taxon>Eukaryota</taxon>
        <taxon>Metazoa</taxon>
        <taxon>Chordata</taxon>
        <taxon>Craniata</taxon>
        <taxon>Vertebrata</taxon>
        <taxon>Euteleostomi</taxon>
        <taxon>Actinopterygii</taxon>
        <taxon>Neopterygii</taxon>
        <taxon>Teleostei</taxon>
        <taxon>Anguilliformes</taxon>
        <taxon>Anguillidae</taxon>
        <taxon>Anguilla</taxon>
    </lineage>
</organism>
<accession>A0A0E9PNU3</accession>
<dbReference type="AlphaFoldDB" id="A0A0E9PNU3"/>
<protein>
    <submittedName>
        <fullName evidence="1">Uncharacterized protein</fullName>
    </submittedName>
</protein>
<reference evidence="1" key="1">
    <citation type="submission" date="2014-11" db="EMBL/GenBank/DDBJ databases">
        <authorList>
            <person name="Amaro Gonzalez C."/>
        </authorList>
    </citation>
    <scope>NUCLEOTIDE SEQUENCE</scope>
</reference>
<evidence type="ECO:0000313" key="1">
    <source>
        <dbReference type="EMBL" id="JAH05730.1"/>
    </source>
</evidence>
<proteinExistence type="predicted"/>
<dbReference type="EMBL" id="GBXM01102847">
    <property type="protein sequence ID" value="JAH05730.1"/>
    <property type="molecule type" value="Transcribed_RNA"/>
</dbReference>
<name>A0A0E9PNU3_ANGAN</name>